<protein>
    <submittedName>
        <fullName evidence="1">Uncharacterized protein</fullName>
    </submittedName>
</protein>
<dbReference type="Pfam" id="PF19654">
    <property type="entry name" value="DUF6157"/>
    <property type="match status" value="1"/>
</dbReference>
<dbReference type="AlphaFoldDB" id="A0A917I3I6"/>
<gene>
    <name evidence="1" type="ORF">GCM10007415_46660</name>
</gene>
<dbReference type="Proteomes" id="UP000660862">
    <property type="component" value="Unassembled WGS sequence"/>
</dbReference>
<accession>A0A917I3I6</accession>
<sequence>MVMNTHTTNYENAFIAVADDCKAINGEVPPTKGAKKSVANIQFEMISKKPYQFTSDDVVFGVFAERNDLTEGEFAEARAMFFSKGQPCLRASPLTKRYGWGVHSDQNGRIAIYGRETAEYERLISDKGVKVVKAMKSSR</sequence>
<evidence type="ECO:0000313" key="1">
    <source>
        <dbReference type="EMBL" id="GGH04955.1"/>
    </source>
</evidence>
<reference evidence="1" key="2">
    <citation type="submission" date="2020-09" db="EMBL/GenBank/DDBJ databases">
        <authorList>
            <person name="Sun Q."/>
            <person name="Zhou Y."/>
        </authorList>
    </citation>
    <scope>NUCLEOTIDE SEQUENCE</scope>
    <source>
        <strain evidence="1">CGMCC 1.12195</strain>
    </source>
</reference>
<reference evidence="1" key="1">
    <citation type="journal article" date="2014" name="Int. J. Syst. Evol. Microbiol.">
        <title>Complete genome sequence of Corynebacterium casei LMG S-19264T (=DSM 44701T), isolated from a smear-ripened cheese.</title>
        <authorList>
            <consortium name="US DOE Joint Genome Institute (JGI-PGF)"/>
            <person name="Walter F."/>
            <person name="Albersmeier A."/>
            <person name="Kalinowski J."/>
            <person name="Ruckert C."/>
        </authorList>
    </citation>
    <scope>NUCLEOTIDE SEQUENCE</scope>
    <source>
        <strain evidence="1">CGMCC 1.12195</strain>
    </source>
</reference>
<comment type="caution">
    <text evidence="1">The sequence shown here is derived from an EMBL/GenBank/DDBJ whole genome shotgun (WGS) entry which is preliminary data.</text>
</comment>
<dbReference type="InterPro" id="IPR046155">
    <property type="entry name" value="DUF6157"/>
</dbReference>
<organism evidence="1 2">
    <name type="scientific">Parapedobacter pyrenivorans</name>
    <dbReference type="NCBI Taxonomy" id="1305674"/>
    <lineage>
        <taxon>Bacteria</taxon>
        <taxon>Pseudomonadati</taxon>
        <taxon>Bacteroidota</taxon>
        <taxon>Sphingobacteriia</taxon>
        <taxon>Sphingobacteriales</taxon>
        <taxon>Sphingobacteriaceae</taxon>
        <taxon>Parapedobacter</taxon>
    </lineage>
</organism>
<dbReference type="EMBL" id="BMER01000007">
    <property type="protein sequence ID" value="GGH04955.1"/>
    <property type="molecule type" value="Genomic_DNA"/>
</dbReference>
<keyword evidence="2" id="KW-1185">Reference proteome</keyword>
<name>A0A917I3I6_9SPHI</name>
<evidence type="ECO:0000313" key="2">
    <source>
        <dbReference type="Proteomes" id="UP000660862"/>
    </source>
</evidence>
<proteinExistence type="predicted"/>